<gene>
    <name evidence="1" type="ORF">ACFPZJ_19790</name>
</gene>
<sequence length="68" mass="7654">MPRSSRPSKREPADRVAILFDDRGEAPVLEPTGAPCVDFGTEEGETWLNGVLAPYRTRTAPRQRDREE</sequence>
<name>A0ABW0UR22_9ACTN</name>
<comment type="caution">
    <text evidence="1">The sequence shown here is derived from an EMBL/GenBank/DDBJ whole genome shotgun (WGS) entry which is preliminary data.</text>
</comment>
<dbReference type="RefSeq" id="WP_381023125.1">
    <property type="nucleotide sequence ID" value="NZ_JBHSNY010000006.1"/>
</dbReference>
<evidence type="ECO:0000313" key="2">
    <source>
        <dbReference type="Proteomes" id="UP001596154"/>
    </source>
</evidence>
<keyword evidence="2" id="KW-1185">Reference proteome</keyword>
<dbReference type="EMBL" id="JBHSNY010000006">
    <property type="protein sequence ID" value="MFC5635997.1"/>
    <property type="molecule type" value="Genomic_DNA"/>
</dbReference>
<protein>
    <submittedName>
        <fullName evidence="1">Uncharacterized protein</fullName>
    </submittedName>
</protein>
<organism evidence="1 2">
    <name type="scientific">Streptomyces bullii</name>
    <dbReference type="NCBI Taxonomy" id="349910"/>
    <lineage>
        <taxon>Bacteria</taxon>
        <taxon>Bacillati</taxon>
        <taxon>Actinomycetota</taxon>
        <taxon>Actinomycetes</taxon>
        <taxon>Kitasatosporales</taxon>
        <taxon>Streptomycetaceae</taxon>
        <taxon>Streptomyces</taxon>
    </lineage>
</organism>
<proteinExistence type="predicted"/>
<dbReference type="Proteomes" id="UP001596154">
    <property type="component" value="Unassembled WGS sequence"/>
</dbReference>
<evidence type="ECO:0000313" key="1">
    <source>
        <dbReference type="EMBL" id="MFC5635997.1"/>
    </source>
</evidence>
<accession>A0ABW0UR22</accession>
<reference evidence="2" key="1">
    <citation type="journal article" date="2019" name="Int. J. Syst. Evol. Microbiol.">
        <title>The Global Catalogue of Microorganisms (GCM) 10K type strain sequencing project: providing services to taxonomists for standard genome sequencing and annotation.</title>
        <authorList>
            <consortium name="The Broad Institute Genomics Platform"/>
            <consortium name="The Broad Institute Genome Sequencing Center for Infectious Disease"/>
            <person name="Wu L."/>
            <person name="Ma J."/>
        </authorList>
    </citation>
    <scope>NUCLEOTIDE SEQUENCE [LARGE SCALE GENOMIC DNA]</scope>
    <source>
        <strain evidence="2">CGMCC 4.7248</strain>
    </source>
</reference>